<evidence type="ECO:0000313" key="2">
    <source>
        <dbReference type="EMBL" id="GLK67147.1"/>
    </source>
</evidence>
<name>A0A9W6IYR8_9HYPH</name>
<protein>
    <submittedName>
        <fullName evidence="2">Uncharacterized protein</fullName>
    </submittedName>
</protein>
<feature type="region of interest" description="Disordered" evidence="1">
    <location>
        <begin position="1"/>
        <end position="29"/>
    </location>
</feature>
<sequence>MDEGEGEREQPAKRRGEDDDASQQAHAGLDRAADQLVSVLVVGMLMGRRRTSGGVLVRFRRAGFERDRAVDGWLTRNLQEAKA</sequence>
<proteinExistence type="predicted"/>
<dbReference type="EMBL" id="BSFI01000004">
    <property type="protein sequence ID" value="GLK67147.1"/>
    <property type="molecule type" value="Genomic_DNA"/>
</dbReference>
<accession>A0A9W6IYR8</accession>
<organism evidence="2 3">
    <name type="scientific">Hansschlegelia plantiphila</name>
    <dbReference type="NCBI Taxonomy" id="374655"/>
    <lineage>
        <taxon>Bacteria</taxon>
        <taxon>Pseudomonadati</taxon>
        <taxon>Pseudomonadota</taxon>
        <taxon>Alphaproteobacteria</taxon>
        <taxon>Hyphomicrobiales</taxon>
        <taxon>Methylopilaceae</taxon>
        <taxon>Hansschlegelia</taxon>
    </lineage>
</organism>
<reference evidence="2" key="1">
    <citation type="journal article" date="2014" name="Int. J. Syst. Evol. Microbiol.">
        <title>Complete genome sequence of Corynebacterium casei LMG S-19264T (=DSM 44701T), isolated from a smear-ripened cheese.</title>
        <authorList>
            <consortium name="US DOE Joint Genome Institute (JGI-PGF)"/>
            <person name="Walter F."/>
            <person name="Albersmeier A."/>
            <person name="Kalinowski J."/>
            <person name="Ruckert C."/>
        </authorList>
    </citation>
    <scope>NUCLEOTIDE SEQUENCE</scope>
    <source>
        <strain evidence="2">VKM B-2347</strain>
    </source>
</reference>
<evidence type="ECO:0000256" key="1">
    <source>
        <dbReference type="SAM" id="MobiDB-lite"/>
    </source>
</evidence>
<evidence type="ECO:0000313" key="3">
    <source>
        <dbReference type="Proteomes" id="UP001143372"/>
    </source>
</evidence>
<dbReference type="AlphaFoldDB" id="A0A9W6IYR8"/>
<feature type="compositionally biased region" description="Basic and acidic residues" evidence="1">
    <location>
        <begin position="7"/>
        <end position="17"/>
    </location>
</feature>
<gene>
    <name evidence="2" type="ORF">GCM10008179_07850</name>
</gene>
<comment type="caution">
    <text evidence="2">The sequence shown here is derived from an EMBL/GenBank/DDBJ whole genome shotgun (WGS) entry which is preliminary data.</text>
</comment>
<reference evidence="2" key="2">
    <citation type="submission" date="2023-01" db="EMBL/GenBank/DDBJ databases">
        <authorList>
            <person name="Sun Q."/>
            <person name="Evtushenko L."/>
        </authorList>
    </citation>
    <scope>NUCLEOTIDE SEQUENCE</scope>
    <source>
        <strain evidence="2">VKM B-2347</strain>
    </source>
</reference>
<dbReference type="Proteomes" id="UP001143372">
    <property type="component" value="Unassembled WGS sequence"/>
</dbReference>
<keyword evidence="3" id="KW-1185">Reference proteome</keyword>